<keyword evidence="7" id="KW-0131">Cell cycle</keyword>
<dbReference type="Pfam" id="PF03800">
    <property type="entry name" value="Nuf2"/>
    <property type="match status" value="1"/>
</dbReference>
<proteinExistence type="inferred from homology"/>
<dbReference type="Proteomes" id="UP000015453">
    <property type="component" value="Unassembled WGS sequence"/>
</dbReference>
<keyword evidence="4" id="KW-0132">Cell division</keyword>
<dbReference type="InterPro" id="IPR038275">
    <property type="entry name" value="Nuf2_N_sf"/>
</dbReference>
<evidence type="ECO:0000259" key="10">
    <source>
        <dbReference type="Pfam" id="PF03800"/>
    </source>
</evidence>
<evidence type="ECO:0000313" key="12">
    <source>
        <dbReference type="Proteomes" id="UP000015453"/>
    </source>
</evidence>
<dbReference type="GO" id="GO:0031262">
    <property type="term" value="C:Ndc80 complex"/>
    <property type="evidence" value="ECO:0007669"/>
    <property type="project" value="InterPro"/>
</dbReference>
<comment type="similarity">
    <text evidence="2">Belongs to the NUF2 family.</text>
</comment>
<sequence length="256" mass="29464">RDDDGQMEFGALELLENPDNHSYSIQLVDLYNKIRQIIEEVECPKAFTPKDLIKPEPDRTELFLGALLNFLLHRLSKRTLLKEYNDELTMLGEQECSVKARISQLESEIAQCEESREKDLPAIQEITLKIKALQKTISELNQHQMTLKTSMNQLKEKSREMDDRISEAEFSLVQAVQENASLRSKIVQSPDKLQRALEEKKIVQTDAKKAERASFQTFQDKTALLEAYTKACTKISKHLTLMQELQEQVRGTLPVD</sequence>
<accession>S8CHN9</accession>
<name>S8CHN9_9LAMI</name>
<evidence type="ECO:0000313" key="11">
    <source>
        <dbReference type="EMBL" id="EPS66479.1"/>
    </source>
</evidence>
<keyword evidence="5" id="KW-0498">Mitosis</keyword>
<comment type="caution">
    <text evidence="11">The sequence shown here is derived from an EMBL/GenBank/DDBJ whole genome shotgun (WGS) entry which is preliminary data.</text>
</comment>
<evidence type="ECO:0000256" key="1">
    <source>
        <dbReference type="ARBA" id="ARBA00004584"/>
    </source>
</evidence>
<comment type="subcellular location">
    <subcellularLocation>
        <location evidence="1">Chromosome</location>
        <location evidence="1">Centromere</location>
    </subcellularLocation>
</comment>
<evidence type="ECO:0000256" key="2">
    <source>
        <dbReference type="ARBA" id="ARBA00005498"/>
    </source>
</evidence>
<dbReference type="EMBL" id="AUSU01003657">
    <property type="protein sequence ID" value="EPS66479.1"/>
    <property type="molecule type" value="Genomic_DNA"/>
</dbReference>
<evidence type="ECO:0000256" key="7">
    <source>
        <dbReference type="ARBA" id="ARBA00023306"/>
    </source>
</evidence>
<dbReference type="GO" id="GO:0051301">
    <property type="term" value="P:cell division"/>
    <property type="evidence" value="ECO:0007669"/>
    <property type="project" value="UniProtKB-KW"/>
</dbReference>
<keyword evidence="8" id="KW-0137">Centromere</keyword>
<keyword evidence="6 9" id="KW-0175">Coiled coil</keyword>
<dbReference type="AlphaFoldDB" id="S8CHN9"/>
<feature type="non-terminal residue" evidence="11">
    <location>
        <position position="1"/>
    </location>
</feature>
<dbReference type="InterPro" id="IPR005549">
    <property type="entry name" value="Kinetochore_Nuf2_N"/>
</dbReference>
<evidence type="ECO:0000256" key="4">
    <source>
        <dbReference type="ARBA" id="ARBA00022618"/>
    </source>
</evidence>
<dbReference type="PANTHER" id="PTHR48441:SF1">
    <property type="entry name" value="NT-3"/>
    <property type="match status" value="1"/>
</dbReference>
<evidence type="ECO:0000256" key="9">
    <source>
        <dbReference type="SAM" id="Coils"/>
    </source>
</evidence>
<evidence type="ECO:0000256" key="6">
    <source>
        <dbReference type="ARBA" id="ARBA00023054"/>
    </source>
</evidence>
<feature type="coiled-coil region" evidence="9">
    <location>
        <begin position="123"/>
        <end position="213"/>
    </location>
</feature>
<feature type="non-terminal residue" evidence="11">
    <location>
        <position position="256"/>
    </location>
</feature>
<organism evidence="11 12">
    <name type="scientific">Genlisea aurea</name>
    <dbReference type="NCBI Taxonomy" id="192259"/>
    <lineage>
        <taxon>Eukaryota</taxon>
        <taxon>Viridiplantae</taxon>
        <taxon>Streptophyta</taxon>
        <taxon>Embryophyta</taxon>
        <taxon>Tracheophyta</taxon>
        <taxon>Spermatophyta</taxon>
        <taxon>Magnoliopsida</taxon>
        <taxon>eudicotyledons</taxon>
        <taxon>Gunneridae</taxon>
        <taxon>Pentapetalae</taxon>
        <taxon>asterids</taxon>
        <taxon>lamiids</taxon>
        <taxon>Lamiales</taxon>
        <taxon>Lentibulariaceae</taxon>
        <taxon>Genlisea</taxon>
    </lineage>
</organism>
<evidence type="ECO:0000256" key="8">
    <source>
        <dbReference type="ARBA" id="ARBA00023328"/>
    </source>
</evidence>
<dbReference type="OrthoDB" id="8194677at2759"/>
<dbReference type="Gene3D" id="1.10.418.60">
    <property type="entry name" value="Ncd80 complex, Nuf2 subunit"/>
    <property type="match status" value="1"/>
</dbReference>
<gene>
    <name evidence="11" type="ORF">M569_08298</name>
</gene>
<keyword evidence="12" id="KW-1185">Reference proteome</keyword>
<keyword evidence="3" id="KW-0158">Chromosome</keyword>
<protein>
    <recommendedName>
        <fullName evidence="10">Kinetochore protein Nuf2 N-terminal domain-containing protein</fullName>
    </recommendedName>
</protein>
<evidence type="ECO:0000256" key="5">
    <source>
        <dbReference type="ARBA" id="ARBA00022776"/>
    </source>
</evidence>
<evidence type="ECO:0000256" key="3">
    <source>
        <dbReference type="ARBA" id="ARBA00022454"/>
    </source>
</evidence>
<feature type="domain" description="Kinetochore protein Nuf2 N-terminal" evidence="10">
    <location>
        <begin position="6"/>
        <end position="87"/>
    </location>
</feature>
<dbReference type="PANTHER" id="PTHR48441">
    <property type="match status" value="1"/>
</dbReference>
<reference evidence="11 12" key="1">
    <citation type="journal article" date="2013" name="BMC Genomics">
        <title>The miniature genome of a carnivorous plant Genlisea aurea contains a low number of genes and short non-coding sequences.</title>
        <authorList>
            <person name="Leushkin E.V."/>
            <person name="Sutormin R.A."/>
            <person name="Nabieva E.R."/>
            <person name="Penin A.A."/>
            <person name="Kondrashov A.S."/>
            <person name="Logacheva M.D."/>
        </authorList>
    </citation>
    <scope>NUCLEOTIDE SEQUENCE [LARGE SCALE GENOMIC DNA]</scope>
</reference>